<evidence type="ECO:0000256" key="1">
    <source>
        <dbReference type="SAM" id="Phobius"/>
    </source>
</evidence>
<dbReference type="RefSeq" id="WP_008293117.1">
    <property type="nucleotide sequence ID" value="NZ_CM002299.1"/>
</dbReference>
<proteinExistence type="predicted"/>
<dbReference type="EMBL" id="AAOA02000002">
    <property type="protein sequence ID" value="EAQ98288.1"/>
    <property type="molecule type" value="Genomic_DNA"/>
</dbReference>
<dbReference type="HOGENOM" id="CLU_986589_0_0_6"/>
<keyword evidence="1" id="KW-0812">Transmembrane</keyword>
<feature type="transmembrane region" description="Helical" evidence="1">
    <location>
        <begin position="54"/>
        <end position="76"/>
    </location>
</feature>
<reference evidence="2 3" key="1">
    <citation type="journal article" date="2007" name="Proc. Natl. Acad. Sci. U.S.A.">
        <title>Characterization of a marine gammaproteobacterium capable of aerobic anoxygenic photosynthesis.</title>
        <authorList>
            <person name="Fuchs B.M."/>
            <person name="Spring S."/>
            <person name="Teeling H."/>
            <person name="Quast C."/>
            <person name="Wulf J."/>
            <person name="Schattenhofer M."/>
            <person name="Yan S."/>
            <person name="Ferriera S."/>
            <person name="Johnson J."/>
            <person name="Glockner F.O."/>
            <person name="Amann R."/>
        </authorList>
    </citation>
    <scope>NUCLEOTIDE SEQUENCE [LARGE SCALE GENOMIC DNA]</scope>
    <source>
        <strain evidence="2">KT71</strain>
    </source>
</reference>
<dbReference type="OrthoDB" id="6022998at2"/>
<feature type="transmembrane region" description="Helical" evidence="1">
    <location>
        <begin position="223"/>
        <end position="242"/>
    </location>
</feature>
<feature type="transmembrane region" description="Helical" evidence="1">
    <location>
        <begin position="248"/>
        <end position="266"/>
    </location>
</feature>
<dbReference type="STRING" id="314285.KT71_03537"/>
<sequence>MEAGVFGSGLRGRLFTAVKYLTYLLLLGNVFLFLHEETQSLEHTFSGALSLSQYVQVFAATLDTAAWVVLLLLFELETSVLEDEKIRGSVKRAIHGVRMLCGAAIVWAFTGYCAELITLYQVTLLEAWNGCAQLGDGWSLLERLDEYAPLSAENCAVVADTAIRISDFNIVADAETLRATRYLAWTDVINAGAWILVVVVLEIEVRLQLRGSLTDAVVQGTRYLKYGLYSTLFIAAVYWGIAGKFLDFYDASLWLFAFIFIELNVFDWQRETQDVEQRL</sequence>
<feature type="transmembrane region" description="Helical" evidence="1">
    <location>
        <begin position="12"/>
        <end position="34"/>
    </location>
</feature>
<keyword evidence="1" id="KW-0472">Membrane</keyword>
<comment type="caution">
    <text evidence="2">The sequence shown here is derived from an EMBL/GenBank/DDBJ whole genome shotgun (WGS) entry which is preliminary data.</text>
</comment>
<dbReference type="AlphaFoldDB" id="A4A7L9"/>
<evidence type="ECO:0000313" key="2">
    <source>
        <dbReference type="EMBL" id="EAQ98288.1"/>
    </source>
</evidence>
<keyword evidence="1" id="KW-1133">Transmembrane helix</keyword>
<protein>
    <recommendedName>
        <fullName evidence="4">Shikimate kinase</fullName>
    </recommendedName>
</protein>
<dbReference type="eggNOG" id="ENOG5033TM0">
    <property type="taxonomic scope" value="Bacteria"/>
</dbReference>
<feature type="transmembrane region" description="Helical" evidence="1">
    <location>
        <begin position="97"/>
        <end position="120"/>
    </location>
</feature>
<evidence type="ECO:0008006" key="4">
    <source>
        <dbReference type="Google" id="ProtNLM"/>
    </source>
</evidence>
<reference evidence="2 3" key="2">
    <citation type="journal article" date="2009" name="PLoS ONE">
        <title>The photosynthetic apparatus and its regulation in the aerobic gammaproteobacterium Congregibacter litoralis gen. nov., sp. nov.</title>
        <authorList>
            <person name="Spring S."/>
            <person name="Lunsdorf H."/>
            <person name="Fuchs B.M."/>
            <person name="Tindall B.J."/>
        </authorList>
    </citation>
    <scope>NUCLEOTIDE SEQUENCE [LARGE SCALE GENOMIC DNA]</scope>
    <source>
        <strain evidence="2">KT71</strain>
    </source>
</reference>
<evidence type="ECO:0000313" key="3">
    <source>
        <dbReference type="Proteomes" id="UP000019205"/>
    </source>
</evidence>
<keyword evidence="3" id="KW-1185">Reference proteome</keyword>
<gene>
    <name evidence="2" type="ORF">KT71_03537</name>
</gene>
<dbReference type="Proteomes" id="UP000019205">
    <property type="component" value="Chromosome"/>
</dbReference>
<name>A4A7L9_9GAMM</name>
<organism evidence="2 3">
    <name type="scientific">Congregibacter litoralis KT71</name>
    <dbReference type="NCBI Taxonomy" id="314285"/>
    <lineage>
        <taxon>Bacteria</taxon>
        <taxon>Pseudomonadati</taxon>
        <taxon>Pseudomonadota</taxon>
        <taxon>Gammaproteobacteria</taxon>
        <taxon>Cellvibrionales</taxon>
        <taxon>Halieaceae</taxon>
        <taxon>Congregibacter</taxon>
    </lineage>
</organism>
<feature type="transmembrane region" description="Helical" evidence="1">
    <location>
        <begin position="182"/>
        <end position="203"/>
    </location>
</feature>
<accession>A4A7L9</accession>